<dbReference type="AlphaFoldDB" id="A0A8D5AJ04"/>
<keyword evidence="3" id="KW-0418">Kinase</keyword>
<dbReference type="GO" id="GO:0016301">
    <property type="term" value="F:kinase activity"/>
    <property type="evidence" value="ECO:0007669"/>
    <property type="project" value="UniProtKB-KW"/>
</dbReference>
<evidence type="ECO:0000259" key="2">
    <source>
        <dbReference type="PROSITE" id="PS51833"/>
    </source>
</evidence>
<feature type="domain" description="HDOD" evidence="2">
    <location>
        <begin position="192"/>
        <end position="376"/>
    </location>
</feature>
<dbReference type="PANTHER" id="PTHR33525:SF4">
    <property type="entry name" value="CYCLIC DI-GMP PHOSPHODIESTERASE CDGJ"/>
    <property type="match status" value="1"/>
</dbReference>
<dbReference type="RefSeq" id="WP_221047913.1">
    <property type="nucleotide sequence ID" value="NZ_AP019782.1"/>
</dbReference>
<evidence type="ECO:0000313" key="4">
    <source>
        <dbReference type="Proteomes" id="UP000824988"/>
    </source>
</evidence>
<dbReference type="PROSITE" id="PS50883">
    <property type="entry name" value="EAL"/>
    <property type="match status" value="1"/>
</dbReference>
<keyword evidence="3" id="KW-0808">Transferase</keyword>
<reference evidence="3" key="1">
    <citation type="submission" date="2019-06" db="EMBL/GenBank/DDBJ databases">
        <title>Complete genome sequence of Methylogaea oryzae strain JCM16910.</title>
        <authorList>
            <person name="Asakawa S."/>
        </authorList>
    </citation>
    <scope>NUCLEOTIDE SEQUENCE</scope>
    <source>
        <strain evidence="3">E10</strain>
    </source>
</reference>
<dbReference type="InterPro" id="IPR052340">
    <property type="entry name" value="RNase_Y/CdgJ"/>
</dbReference>
<evidence type="ECO:0000259" key="1">
    <source>
        <dbReference type="PROSITE" id="PS50883"/>
    </source>
</evidence>
<dbReference type="CDD" id="cd01948">
    <property type="entry name" value="EAL"/>
    <property type="match status" value="1"/>
</dbReference>
<gene>
    <name evidence="3" type="primary">yuxH</name>
    <name evidence="3" type="ORF">MoryE10_01470</name>
</gene>
<keyword evidence="4" id="KW-1185">Reference proteome</keyword>
<evidence type="ECO:0000313" key="3">
    <source>
        <dbReference type="EMBL" id="BBL69541.1"/>
    </source>
</evidence>
<name>A0A8D5AJ04_9GAMM</name>
<proteinExistence type="predicted"/>
<dbReference type="PANTHER" id="PTHR33525">
    <property type="match status" value="1"/>
</dbReference>
<dbReference type="InterPro" id="IPR001633">
    <property type="entry name" value="EAL_dom"/>
</dbReference>
<sequence>MNFLIGRQPIFDRQRRIFAYELLFRGERGDGTLASNQVILDALLQFGLPRVVGDSKAFINFTRNNLLEGTASLLPKERVVIEILEDVEVDDALVAAVQGLREEGYTIALDDFAYNDRWLPLLPLAHIVKLDALAETPETLANNVAKLRPYNLKLLAEKIENEEQHRLYAELGCEYFQGYYLERPKLVSGKRVDGAKHAALMLLAEINKPDADFDAICKIIARDVGLSYKLLRYINSSYFNFAGKVDSISRAVMLLGLVELRRWASLIALSQAVGTQGEDMLRTALTRAKMCDDLSKSVGMADSESHFLAGLMSVLDRLLEMPMDEVLQGLPLTDTLLAALLRQEGDLGEAILCADAYERWDMKGIRYKNLDPGLIGKTFLEGLAWANTVVAGIKSSA</sequence>
<dbReference type="EMBL" id="AP019782">
    <property type="protein sequence ID" value="BBL69541.1"/>
    <property type="molecule type" value="Genomic_DNA"/>
</dbReference>
<accession>A0A8D5AJ04</accession>
<dbReference type="PROSITE" id="PS51833">
    <property type="entry name" value="HDOD"/>
    <property type="match status" value="1"/>
</dbReference>
<protein>
    <submittedName>
        <fullName evidence="3">Histidine kinase</fullName>
    </submittedName>
</protein>
<dbReference type="KEGG" id="moz:MoryE10_01470"/>
<dbReference type="Pfam" id="PF08668">
    <property type="entry name" value="HDOD"/>
    <property type="match status" value="1"/>
</dbReference>
<dbReference type="InterPro" id="IPR014408">
    <property type="entry name" value="dGMP_Pdiesterase_EAL/HD-GYP"/>
</dbReference>
<dbReference type="PIRSF" id="PIRSF003180">
    <property type="entry name" value="DiGMPpdiest_YuxH"/>
    <property type="match status" value="1"/>
</dbReference>
<dbReference type="SMART" id="SM00052">
    <property type="entry name" value="EAL"/>
    <property type="match status" value="1"/>
</dbReference>
<dbReference type="Proteomes" id="UP000824988">
    <property type="component" value="Chromosome"/>
</dbReference>
<dbReference type="Pfam" id="PF00563">
    <property type="entry name" value="EAL"/>
    <property type="match status" value="1"/>
</dbReference>
<dbReference type="InterPro" id="IPR013976">
    <property type="entry name" value="HDOD"/>
</dbReference>
<feature type="domain" description="EAL" evidence="1">
    <location>
        <begin position="1"/>
        <end position="198"/>
    </location>
</feature>
<organism evidence="3 4">
    <name type="scientific">Methylogaea oryzae</name>
    <dbReference type="NCBI Taxonomy" id="1295382"/>
    <lineage>
        <taxon>Bacteria</taxon>
        <taxon>Pseudomonadati</taxon>
        <taxon>Pseudomonadota</taxon>
        <taxon>Gammaproteobacteria</taxon>
        <taxon>Methylococcales</taxon>
        <taxon>Methylococcaceae</taxon>
        <taxon>Methylogaea</taxon>
    </lineage>
</organism>